<evidence type="ECO:0000256" key="5">
    <source>
        <dbReference type="ARBA" id="ARBA00022777"/>
    </source>
</evidence>
<dbReference type="SUPFAM" id="SSF55785">
    <property type="entry name" value="PYP-like sensor domain (PAS domain)"/>
    <property type="match status" value="4"/>
</dbReference>
<dbReference type="Gene3D" id="3.30.565.10">
    <property type="entry name" value="Histidine kinase-like ATPase, C-terminal domain"/>
    <property type="match status" value="1"/>
</dbReference>
<dbReference type="CDD" id="cd16917">
    <property type="entry name" value="HATPase_UhpB-NarQ-NarX-like"/>
    <property type="match status" value="1"/>
</dbReference>
<evidence type="ECO:0000256" key="7">
    <source>
        <dbReference type="SAM" id="Coils"/>
    </source>
</evidence>
<feature type="compositionally biased region" description="Low complexity" evidence="8">
    <location>
        <begin position="783"/>
        <end position="794"/>
    </location>
</feature>
<evidence type="ECO:0000259" key="12">
    <source>
        <dbReference type="PROSITE" id="PS50113"/>
    </source>
</evidence>
<dbReference type="Proteomes" id="UP000184041">
    <property type="component" value="Unassembled WGS sequence"/>
</dbReference>
<reference evidence="13 14" key="1">
    <citation type="submission" date="2016-11" db="EMBL/GenBank/DDBJ databases">
        <authorList>
            <person name="Jaros S."/>
            <person name="Januszkiewicz K."/>
            <person name="Wedrychowicz H."/>
        </authorList>
    </citation>
    <scope>NUCLEOTIDE SEQUENCE [LARGE SCALE GENOMIC DNA]</scope>
    <source>
        <strain evidence="13 14">DSM 21986</strain>
    </source>
</reference>
<feature type="domain" description="PAC" evidence="12">
    <location>
        <begin position="233"/>
        <end position="284"/>
    </location>
</feature>
<dbReference type="Pfam" id="PF07730">
    <property type="entry name" value="HisKA_3"/>
    <property type="match status" value="1"/>
</dbReference>
<evidence type="ECO:0000259" key="11">
    <source>
        <dbReference type="PROSITE" id="PS50112"/>
    </source>
</evidence>
<dbReference type="GO" id="GO:0016020">
    <property type="term" value="C:membrane"/>
    <property type="evidence" value="ECO:0007669"/>
    <property type="project" value="InterPro"/>
</dbReference>
<dbReference type="SMART" id="SM00091">
    <property type="entry name" value="PAS"/>
    <property type="match status" value="4"/>
</dbReference>
<feature type="coiled-coil region" evidence="7">
    <location>
        <begin position="523"/>
        <end position="568"/>
    </location>
</feature>
<evidence type="ECO:0000259" key="10">
    <source>
        <dbReference type="PROSITE" id="PS50110"/>
    </source>
</evidence>
<organism evidence="13 14">
    <name type="scientific">Fodinibius roseus</name>
    <dbReference type="NCBI Taxonomy" id="1194090"/>
    <lineage>
        <taxon>Bacteria</taxon>
        <taxon>Pseudomonadati</taxon>
        <taxon>Balneolota</taxon>
        <taxon>Balneolia</taxon>
        <taxon>Balneolales</taxon>
        <taxon>Balneolaceae</taxon>
        <taxon>Fodinibius</taxon>
    </lineage>
</organism>
<feature type="domain" description="Response regulatory" evidence="10">
    <location>
        <begin position="796"/>
        <end position="912"/>
    </location>
</feature>
<keyword evidence="4" id="KW-0808">Transferase</keyword>
<dbReference type="STRING" id="1194090.SAMN05443144_1184"/>
<dbReference type="InterPro" id="IPR001610">
    <property type="entry name" value="PAC"/>
</dbReference>
<evidence type="ECO:0000256" key="4">
    <source>
        <dbReference type="ARBA" id="ARBA00022679"/>
    </source>
</evidence>
<evidence type="ECO:0000313" key="13">
    <source>
        <dbReference type="EMBL" id="SHG06105.1"/>
    </source>
</evidence>
<dbReference type="InterPro" id="IPR036890">
    <property type="entry name" value="HATPase_C_sf"/>
</dbReference>
<evidence type="ECO:0000256" key="8">
    <source>
        <dbReference type="SAM" id="MobiDB-lite"/>
    </source>
</evidence>
<dbReference type="PROSITE" id="PS50109">
    <property type="entry name" value="HIS_KIN"/>
    <property type="match status" value="1"/>
</dbReference>
<dbReference type="GO" id="GO:0000155">
    <property type="term" value="F:phosphorelay sensor kinase activity"/>
    <property type="evidence" value="ECO:0007669"/>
    <property type="project" value="InterPro"/>
</dbReference>
<dbReference type="PANTHER" id="PTHR43304:SF1">
    <property type="entry name" value="PAC DOMAIN-CONTAINING PROTEIN"/>
    <property type="match status" value="1"/>
</dbReference>
<dbReference type="SMART" id="SM00086">
    <property type="entry name" value="PAC"/>
    <property type="match status" value="2"/>
</dbReference>
<dbReference type="InterPro" id="IPR013656">
    <property type="entry name" value="PAS_4"/>
</dbReference>
<dbReference type="CDD" id="cd17535">
    <property type="entry name" value="REC_NarL-like"/>
    <property type="match status" value="1"/>
</dbReference>
<feature type="domain" description="PAS" evidence="11">
    <location>
        <begin position="162"/>
        <end position="213"/>
    </location>
</feature>
<gene>
    <name evidence="13" type="ORF">SAMN05443144_1184</name>
</gene>
<dbReference type="InterPro" id="IPR035965">
    <property type="entry name" value="PAS-like_dom_sf"/>
</dbReference>
<keyword evidence="5" id="KW-0418">Kinase</keyword>
<evidence type="ECO:0000256" key="2">
    <source>
        <dbReference type="ARBA" id="ARBA00012438"/>
    </source>
</evidence>
<dbReference type="PROSITE" id="PS50113">
    <property type="entry name" value="PAC"/>
    <property type="match status" value="3"/>
</dbReference>
<dbReference type="Pfam" id="PF08448">
    <property type="entry name" value="PAS_4"/>
    <property type="match status" value="2"/>
</dbReference>
<comment type="catalytic activity">
    <reaction evidence="1">
        <text>ATP + protein L-histidine = ADP + protein N-phospho-L-histidine.</text>
        <dbReference type="EC" id="2.7.13.3"/>
    </reaction>
</comment>
<evidence type="ECO:0000256" key="6">
    <source>
        <dbReference type="PROSITE-ProRule" id="PRU00169"/>
    </source>
</evidence>
<evidence type="ECO:0000256" key="1">
    <source>
        <dbReference type="ARBA" id="ARBA00000085"/>
    </source>
</evidence>
<dbReference type="RefSeq" id="WP_073066384.1">
    <property type="nucleotide sequence ID" value="NZ_FQUS01000018.1"/>
</dbReference>
<feature type="domain" description="Histidine kinase" evidence="9">
    <location>
        <begin position="572"/>
        <end position="765"/>
    </location>
</feature>
<dbReference type="SUPFAM" id="SSF55874">
    <property type="entry name" value="ATPase domain of HSP90 chaperone/DNA topoisomerase II/histidine kinase"/>
    <property type="match status" value="1"/>
</dbReference>
<keyword evidence="7" id="KW-0175">Coiled coil</keyword>
<dbReference type="PROSITE" id="PS50112">
    <property type="entry name" value="PAS"/>
    <property type="match status" value="2"/>
</dbReference>
<feature type="compositionally biased region" description="Basic and acidic residues" evidence="8">
    <location>
        <begin position="772"/>
        <end position="781"/>
    </location>
</feature>
<dbReference type="Gene3D" id="3.40.50.2300">
    <property type="match status" value="1"/>
</dbReference>
<dbReference type="PROSITE" id="PS50110">
    <property type="entry name" value="RESPONSE_REGULATORY"/>
    <property type="match status" value="1"/>
</dbReference>
<dbReference type="InterPro" id="IPR000700">
    <property type="entry name" value="PAS-assoc_C"/>
</dbReference>
<dbReference type="InterPro" id="IPR005467">
    <property type="entry name" value="His_kinase_dom"/>
</dbReference>
<dbReference type="SMART" id="SM00448">
    <property type="entry name" value="REC"/>
    <property type="match status" value="1"/>
</dbReference>
<dbReference type="SUPFAM" id="SSF52172">
    <property type="entry name" value="CheY-like"/>
    <property type="match status" value="1"/>
</dbReference>
<dbReference type="InterPro" id="IPR011006">
    <property type="entry name" value="CheY-like_superfamily"/>
</dbReference>
<dbReference type="PANTHER" id="PTHR43304">
    <property type="entry name" value="PHYTOCHROME-LIKE PROTEIN CPH1"/>
    <property type="match status" value="1"/>
</dbReference>
<feature type="domain" description="PAC" evidence="12">
    <location>
        <begin position="480"/>
        <end position="532"/>
    </location>
</feature>
<feature type="domain" description="PAC" evidence="12">
    <location>
        <begin position="351"/>
        <end position="405"/>
    </location>
</feature>
<dbReference type="InterPro" id="IPR058245">
    <property type="entry name" value="NreC/VraR/RcsB-like_REC"/>
</dbReference>
<dbReference type="Pfam" id="PF13426">
    <property type="entry name" value="PAS_9"/>
    <property type="match status" value="1"/>
</dbReference>
<dbReference type="Gene3D" id="1.20.5.1930">
    <property type="match status" value="1"/>
</dbReference>
<dbReference type="EC" id="2.7.13.3" evidence="2"/>
<dbReference type="Gene3D" id="3.30.450.20">
    <property type="entry name" value="PAS domain"/>
    <property type="match status" value="4"/>
</dbReference>
<dbReference type="InterPro" id="IPR052162">
    <property type="entry name" value="Sensor_kinase/Photoreceptor"/>
</dbReference>
<evidence type="ECO:0000256" key="3">
    <source>
        <dbReference type="ARBA" id="ARBA00022553"/>
    </source>
</evidence>
<name>A0A1M5GQR4_9BACT</name>
<dbReference type="Pfam" id="PF00072">
    <property type="entry name" value="Response_reg"/>
    <property type="match status" value="1"/>
</dbReference>
<feature type="region of interest" description="Disordered" evidence="8">
    <location>
        <begin position="761"/>
        <end position="794"/>
    </location>
</feature>
<dbReference type="AlphaFoldDB" id="A0A1M5GQR4"/>
<dbReference type="InterPro" id="IPR000014">
    <property type="entry name" value="PAS"/>
</dbReference>
<dbReference type="CDD" id="cd00130">
    <property type="entry name" value="PAS"/>
    <property type="match status" value="3"/>
</dbReference>
<accession>A0A1M5GQR4</accession>
<evidence type="ECO:0000313" key="14">
    <source>
        <dbReference type="Proteomes" id="UP000184041"/>
    </source>
</evidence>
<protein>
    <recommendedName>
        <fullName evidence="2">histidine kinase</fullName>
        <ecNumber evidence="2">2.7.13.3</ecNumber>
    </recommendedName>
</protein>
<sequence>MAHQNTGSTAGDMKTLIFGRDWSETPLGAIGKWPQSLRTAVHICLASDSPACICWGNDLVCLYNDAWKDLLGIDPSLLGHPAREILEGDKQAFEPYVEEVLATGEDRRIPAYSLSLDNDERKAFNISFSPIFDEDETVNGVYIILKERKRYDSKPDVQLKQMDSEYYDFFENAPIGLHWLGPEGTILEVNQTELDMLGYSREEYVGRNITEFYVKDALIEEVMKRIKKGEEVHNIEAQMIHKNGSVREVLLSSNGFRKNGKFIHTRCFTRDITDSKFWKRRMEESEDRYRTLIENFPKGAVGLFDEDLRYTAFGGELLSRIGIIPEDRIGNRITDVYPKEVVDPAKPYFKAAFEGKANSFDVELHDRQLHCQTLPIENSEGDIISGMLVVQDVTERWQAQQELRESEAKFRMLAENLNEIIWMASEDGEEFFYINPAFEKIWGIDRERLYDEPMYFMDAVHPDDRDRVQERFAGLREQEYDDEYRIIRPDGEIRWLHAQGSIVHDKEGGMTRIIGTARDITDRKEAQLQLKAINETLEERVEERTQTLRSYQKKLRSLTSKLNKAEEQEQQRLASELHDSVGQMLTVAKMKVVELSQHPAPDLEELKKIIDDIFKYTQNLMVELTPPPALNKEDVTEVLLWTIDKMKKKGLDITIEDDGQLKPVDEEFRSILHQSVRELLRNVKKHAGTREARVKMTREKGRVKVMVEDKGKGFDMKESQSIPTEAGRFGLFNIKERMDWHGGFFDMYSEPGRGTKAVLSVPVKEKKRPKKISPEDPERRIPAAAKGQGQQQQKVTVLLVDDHEMVRRGLRQLIEEQHDLTVMGEASHGQEAVELARELSPDIIVMDVNMPVMDGIEATQKIKREMPGVRIIGLSFHKSREVIENMRSAGASAYLTKSEAFESLIMAIRAESNGSSG</sequence>
<dbReference type="NCBIfam" id="TIGR00229">
    <property type="entry name" value="sensory_box"/>
    <property type="match status" value="3"/>
</dbReference>
<dbReference type="InterPro" id="IPR001789">
    <property type="entry name" value="Sig_transdc_resp-reg_receiver"/>
</dbReference>
<proteinExistence type="predicted"/>
<dbReference type="InterPro" id="IPR011712">
    <property type="entry name" value="Sig_transdc_His_kin_sub3_dim/P"/>
</dbReference>
<dbReference type="InterPro" id="IPR003594">
    <property type="entry name" value="HATPase_dom"/>
</dbReference>
<feature type="modified residue" description="4-aspartylphosphate" evidence="6">
    <location>
        <position position="847"/>
    </location>
</feature>
<keyword evidence="14" id="KW-1185">Reference proteome</keyword>
<keyword evidence="3 6" id="KW-0597">Phosphoprotein</keyword>
<feature type="domain" description="PAS" evidence="11">
    <location>
        <begin position="406"/>
        <end position="479"/>
    </location>
</feature>
<dbReference type="InterPro" id="IPR013655">
    <property type="entry name" value="PAS_fold_3"/>
</dbReference>
<dbReference type="EMBL" id="FQUS01000018">
    <property type="protein sequence ID" value="SHG06105.1"/>
    <property type="molecule type" value="Genomic_DNA"/>
</dbReference>
<dbReference type="Pfam" id="PF02518">
    <property type="entry name" value="HATPase_c"/>
    <property type="match status" value="1"/>
</dbReference>
<dbReference type="OrthoDB" id="9813151at2"/>
<evidence type="ECO:0000259" key="9">
    <source>
        <dbReference type="PROSITE" id="PS50109"/>
    </source>
</evidence>
<dbReference type="Pfam" id="PF08447">
    <property type="entry name" value="PAS_3"/>
    <property type="match status" value="1"/>
</dbReference>
<dbReference type="GO" id="GO:0046983">
    <property type="term" value="F:protein dimerization activity"/>
    <property type="evidence" value="ECO:0007669"/>
    <property type="project" value="InterPro"/>
</dbReference>